<feature type="compositionally biased region" description="Basic residues" evidence="1">
    <location>
        <begin position="16"/>
        <end position="29"/>
    </location>
</feature>
<evidence type="ECO:0000313" key="2">
    <source>
        <dbReference type="EMBL" id="ETI30397.1"/>
    </source>
</evidence>
<protein>
    <submittedName>
        <fullName evidence="2">Uncharacterized protein</fullName>
    </submittedName>
</protein>
<keyword evidence="3" id="KW-1185">Reference proteome</keyword>
<proteinExistence type="predicted"/>
<dbReference type="HOGENOM" id="CLU_1506309_0_0_1"/>
<evidence type="ECO:0000256" key="1">
    <source>
        <dbReference type="SAM" id="MobiDB-lite"/>
    </source>
</evidence>
<gene>
    <name evidence="2" type="ORF">F443_22482</name>
</gene>
<accession>V9DWN2</accession>
<feature type="compositionally biased region" description="Polar residues" evidence="1">
    <location>
        <begin position="1"/>
        <end position="11"/>
    </location>
</feature>
<name>V9DWN2_PHYNI</name>
<dbReference type="EMBL" id="ANIZ01004081">
    <property type="protein sequence ID" value="ETI30397.1"/>
    <property type="molecule type" value="Genomic_DNA"/>
</dbReference>
<feature type="region of interest" description="Disordered" evidence="1">
    <location>
        <begin position="1"/>
        <end position="33"/>
    </location>
</feature>
<comment type="caution">
    <text evidence="2">The sequence shown here is derived from an EMBL/GenBank/DDBJ whole genome shotgun (WGS) entry which is preliminary data.</text>
</comment>
<evidence type="ECO:0000313" key="3">
    <source>
        <dbReference type="Proteomes" id="UP000018721"/>
    </source>
</evidence>
<reference evidence="2 3" key="1">
    <citation type="submission" date="2013-11" db="EMBL/GenBank/DDBJ databases">
        <title>The Genome Sequence of Phytophthora parasitica P1569.</title>
        <authorList>
            <consortium name="The Broad Institute Genomics Platform"/>
            <person name="Russ C."/>
            <person name="Tyler B."/>
            <person name="Panabieres F."/>
            <person name="Shan W."/>
            <person name="Tripathy S."/>
            <person name="Grunwald N."/>
            <person name="Machado M."/>
            <person name="Johnson C.S."/>
            <person name="Arredondo F."/>
            <person name="Hong C."/>
            <person name="Coffey M."/>
            <person name="Young S.K."/>
            <person name="Zeng Q."/>
            <person name="Gargeya S."/>
            <person name="Fitzgerald M."/>
            <person name="Abouelleil A."/>
            <person name="Alvarado L."/>
            <person name="Chapman S.B."/>
            <person name="Gainer-Dewar J."/>
            <person name="Goldberg J."/>
            <person name="Griggs A."/>
            <person name="Gujja S."/>
            <person name="Hansen M."/>
            <person name="Howarth C."/>
            <person name="Imamovic A."/>
            <person name="Ireland A."/>
            <person name="Larimer J."/>
            <person name="McCowan C."/>
            <person name="Murphy C."/>
            <person name="Pearson M."/>
            <person name="Poon T.W."/>
            <person name="Priest M."/>
            <person name="Roberts A."/>
            <person name="Saif S."/>
            <person name="Shea T."/>
            <person name="Sykes S."/>
            <person name="Wortman J."/>
            <person name="Nusbaum C."/>
            <person name="Birren B."/>
        </authorList>
    </citation>
    <scope>NUCLEOTIDE SEQUENCE [LARGE SCALE GENOMIC DNA]</scope>
    <source>
        <strain evidence="2 3">P1569</strain>
    </source>
</reference>
<dbReference type="Proteomes" id="UP000018721">
    <property type="component" value="Unassembled WGS sequence"/>
</dbReference>
<sequence>MLVTAASTRYLPQQHRGQRRKPRHRRRRFCKNDSRKRIEKNQHGQRVIGVSTAEYYHLSKFNKKRVCDLNLKKKEPVYALILKEMPSFKTLTFMILNHKFEDAGAGCYCQAPCSELECAGLHRIWCLELQDGLRGNPRAPVQALKKELERRATVLPMNEFFAPVSCAPAATITSFQLGY</sequence>
<dbReference type="AlphaFoldDB" id="V9DWN2"/>
<organism evidence="2 3">
    <name type="scientific">Phytophthora nicotianae P1569</name>
    <dbReference type="NCBI Taxonomy" id="1317065"/>
    <lineage>
        <taxon>Eukaryota</taxon>
        <taxon>Sar</taxon>
        <taxon>Stramenopiles</taxon>
        <taxon>Oomycota</taxon>
        <taxon>Peronosporomycetes</taxon>
        <taxon>Peronosporales</taxon>
        <taxon>Peronosporaceae</taxon>
        <taxon>Phytophthora</taxon>
    </lineage>
</organism>